<proteinExistence type="predicted"/>
<sequence length="348" mass="37849">MNVDLFSRIEVTPPYFAFETLASEGDQVVAPIAPEQNRGGEESLMASAEVGRHLAILGSCALAQMQAETGRFFYLAQEATLVRLPASESAVRGPLQARARARHLTARDASATAELCNGQGQALFQLDVDYKVLRPAVFQKLYRAHHCPTPPSTRNPYLDNAPLRVSALDANGMEAYFGPVEPADCAGHFDDYPCLPVAILMHTLSQAAGYYFALGLGLTAQDALSIGRAFYQVQKAHIRAHRLVFAGQAVRINVRPPRSYPSEDIPSDWAEMEVFASDPDTDEVFGSALMTLSPAPNAVLRKKPRSRRTFVPSVVYFNSTSVDGDALWAEQPLPAEALQDKDTADAPA</sequence>
<dbReference type="Proteomes" id="UP001364695">
    <property type="component" value="Unassembled WGS sequence"/>
</dbReference>
<dbReference type="EMBL" id="JAWDIE010000010">
    <property type="protein sequence ID" value="MEJ7138421.1"/>
    <property type="molecule type" value="Genomic_DNA"/>
</dbReference>
<evidence type="ECO:0000313" key="1">
    <source>
        <dbReference type="EMBL" id="MEJ7138421.1"/>
    </source>
</evidence>
<accession>A0ACC6P2D8</accession>
<evidence type="ECO:0000313" key="2">
    <source>
        <dbReference type="Proteomes" id="UP001364695"/>
    </source>
</evidence>
<name>A0ACC6P2D8_9BURK</name>
<comment type="caution">
    <text evidence="1">The sequence shown here is derived from an EMBL/GenBank/DDBJ whole genome shotgun (WGS) entry which is preliminary data.</text>
</comment>
<organism evidence="1 2">
    <name type="scientific">Amphibiibacter pelophylacis</name>
    <dbReference type="NCBI Taxonomy" id="1799477"/>
    <lineage>
        <taxon>Bacteria</taxon>
        <taxon>Pseudomonadati</taxon>
        <taxon>Pseudomonadota</taxon>
        <taxon>Betaproteobacteria</taxon>
        <taxon>Burkholderiales</taxon>
        <taxon>Sphaerotilaceae</taxon>
        <taxon>Amphibiibacter</taxon>
    </lineage>
</organism>
<keyword evidence="2" id="KW-1185">Reference proteome</keyword>
<protein>
    <submittedName>
        <fullName evidence="1">Uncharacterized protein</fullName>
    </submittedName>
</protein>
<gene>
    <name evidence="1" type="ORF">RV045_08250</name>
</gene>
<reference evidence="1" key="1">
    <citation type="submission" date="2023-10" db="EMBL/GenBank/DDBJ databases">
        <title>Amphibacter perezi, gen. nov., sp. nov. a novel taxa of the family Comamonadaceae, class Betaproteobacteria isolated from the skin microbiota of Pelophylax perezi from different populations.</title>
        <authorList>
            <person name="Costa S."/>
            <person name="Proenca D.N."/>
            <person name="Lopes I."/>
            <person name="Morais P.V."/>
        </authorList>
    </citation>
    <scope>NUCLEOTIDE SEQUENCE</scope>
    <source>
        <strain evidence="1">SL12-8</strain>
    </source>
</reference>